<proteinExistence type="predicted"/>
<dbReference type="Proteomes" id="UP000248584">
    <property type="component" value="Unassembled WGS sequence"/>
</dbReference>
<keyword evidence="1" id="KW-1133">Transmembrane helix</keyword>
<evidence type="ECO:0000313" key="2">
    <source>
        <dbReference type="EMBL" id="PZX36866.1"/>
    </source>
</evidence>
<name>A0ABX5PU37_9FLAO</name>
<comment type="caution">
    <text evidence="2">The sequence shown here is derived from an EMBL/GenBank/DDBJ whole genome shotgun (WGS) entry which is preliminary data.</text>
</comment>
<gene>
    <name evidence="2" type="ORF">LX97_03331</name>
</gene>
<evidence type="ECO:0000313" key="3">
    <source>
        <dbReference type="Proteomes" id="UP000248584"/>
    </source>
</evidence>
<keyword evidence="1" id="KW-0472">Membrane</keyword>
<evidence type="ECO:0000256" key="1">
    <source>
        <dbReference type="SAM" id="Phobius"/>
    </source>
</evidence>
<protein>
    <submittedName>
        <fullName evidence="2">Uncharacterized protein</fullName>
    </submittedName>
</protein>
<feature type="transmembrane region" description="Helical" evidence="1">
    <location>
        <begin position="37"/>
        <end position="55"/>
    </location>
</feature>
<sequence length="61" mass="7055">MKEIILFLKNSWTLRVVLIVMAIYFAIQIIVGESVSLSEIPIMFLVGIYVVWGFVKRPIKK</sequence>
<feature type="transmembrane region" description="Helical" evidence="1">
    <location>
        <begin position="12"/>
        <end position="31"/>
    </location>
</feature>
<keyword evidence="3" id="KW-1185">Reference proteome</keyword>
<reference evidence="2 3" key="1">
    <citation type="submission" date="2018-06" db="EMBL/GenBank/DDBJ databases">
        <title>Genomic Encyclopedia of Archaeal and Bacterial Type Strains, Phase II (KMG-II): from individual species to whole genera.</title>
        <authorList>
            <person name="Goeker M."/>
        </authorList>
    </citation>
    <scope>NUCLEOTIDE SEQUENCE [LARGE SCALE GENOMIC DNA]</scope>
    <source>
        <strain evidence="2 3">DSM 17205</strain>
    </source>
</reference>
<accession>A0ABX5PU37</accession>
<dbReference type="EMBL" id="QKZR01000008">
    <property type="protein sequence ID" value="PZX36866.1"/>
    <property type="molecule type" value="Genomic_DNA"/>
</dbReference>
<keyword evidence="1" id="KW-0812">Transmembrane</keyword>
<organism evidence="2 3">
    <name type="scientific">Nonlabens dokdonensis</name>
    <dbReference type="NCBI Taxonomy" id="328515"/>
    <lineage>
        <taxon>Bacteria</taxon>
        <taxon>Pseudomonadati</taxon>
        <taxon>Bacteroidota</taxon>
        <taxon>Flavobacteriia</taxon>
        <taxon>Flavobacteriales</taxon>
        <taxon>Flavobacteriaceae</taxon>
        <taxon>Nonlabens</taxon>
    </lineage>
</organism>
<dbReference type="RefSeq" id="WP_015362459.1">
    <property type="nucleotide sequence ID" value="NZ_QKZR01000008.1"/>
</dbReference>